<dbReference type="Proteomes" id="UP000749646">
    <property type="component" value="Unassembled WGS sequence"/>
</dbReference>
<dbReference type="EMBL" id="JAAAHW010007867">
    <property type="protein sequence ID" value="KAF9946006.1"/>
    <property type="molecule type" value="Genomic_DNA"/>
</dbReference>
<sequence>MNGQDLVLFLTDDDLEDLIPLRIAHHPDEVLDVVPNVFIAENGLGDFDVMGNHSSALVAGTRLMHSIPDETFFDNDGNMGGKQPSVASSSSETRSSERDTPTLKITEIEENMALVVHSQGSFSETPARGISERSDQLRLEMDSITAIQEQLRQMKQQLQQVDEILQQTEHSHQQLKQRVEEAFQKTQQMDKQKDMIDGILQKMEQEDQQAKQSQQQTQLHIEEILQKTQRIDQQHFNQQLQQLPENTLRSRSWLVTCWWFLFVLSLYCLVLSLAGFQRTRQMDQHQQQINMILQQMDQQTQHSQQQIDDILQKMQKTDQQTLDYQQQMQLRIEETLQMIHQADQHQHQQQQEQHRLHCNTMMRFCNRLTMFYSINNDNNSIDCKRLLKFCNS</sequence>
<evidence type="ECO:0000313" key="4">
    <source>
        <dbReference type="EMBL" id="KAF9946006.1"/>
    </source>
</evidence>
<keyword evidence="5" id="KW-1185">Reference proteome</keyword>
<dbReference type="AlphaFoldDB" id="A0A9P6LV74"/>
<gene>
    <name evidence="4" type="ORF">BGZ65_010176</name>
</gene>
<proteinExistence type="predicted"/>
<protein>
    <submittedName>
        <fullName evidence="4">Uncharacterized protein</fullName>
    </submittedName>
</protein>
<organism evidence="4 5">
    <name type="scientific">Modicella reniformis</name>
    <dbReference type="NCBI Taxonomy" id="1440133"/>
    <lineage>
        <taxon>Eukaryota</taxon>
        <taxon>Fungi</taxon>
        <taxon>Fungi incertae sedis</taxon>
        <taxon>Mucoromycota</taxon>
        <taxon>Mortierellomycotina</taxon>
        <taxon>Mortierellomycetes</taxon>
        <taxon>Mortierellales</taxon>
        <taxon>Mortierellaceae</taxon>
        <taxon>Modicella</taxon>
    </lineage>
</organism>
<feature type="region of interest" description="Disordered" evidence="2">
    <location>
        <begin position="72"/>
        <end position="102"/>
    </location>
</feature>
<keyword evidence="3" id="KW-0472">Membrane</keyword>
<reference evidence="4" key="1">
    <citation type="journal article" date="2020" name="Fungal Divers.">
        <title>Resolving the Mortierellaceae phylogeny through synthesis of multi-gene phylogenetics and phylogenomics.</title>
        <authorList>
            <person name="Vandepol N."/>
            <person name="Liber J."/>
            <person name="Desiro A."/>
            <person name="Na H."/>
            <person name="Kennedy M."/>
            <person name="Barry K."/>
            <person name="Grigoriev I.V."/>
            <person name="Miller A.N."/>
            <person name="O'Donnell K."/>
            <person name="Stajich J.E."/>
            <person name="Bonito G."/>
        </authorList>
    </citation>
    <scope>NUCLEOTIDE SEQUENCE</scope>
    <source>
        <strain evidence="4">MES-2147</strain>
    </source>
</reference>
<keyword evidence="3" id="KW-1133">Transmembrane helix</keyword>
<feature type="coiled-coil region" evidence="1">
    <location>
        <begin position="144"/>
        <end position="216"/>
    </location>
</feature>
<evidence type="ECO:0000256" key="2">
    <source>
        <dbReference type="SAM" id="MobiDB-lite"/>
    </source>
</evidence>
<evidence type="ECO:0000256" key="1">
    <source>
        <dbReference type="SAM" id="Coils"/>
    </source>
</evidence>
<keyword evidence="3" id="KW-0812">Transmembrane</keyword>
<comment type="caution">
    <text evidence="4">The sequence shown here is derived from an EMBL/GenBank/DDBJ whole genome shotgun (WGS) entry which is preliminary data.</text>
</comment>
<evidence type="ECO:0000313" key="5">
    <source>
        <dbReference type="Proteomes" id="UP000749646"/>
    </source>
</evidence>
<feature type="transmembrane region" description="Helical" evidence="3">
    <location>
        <begin position="253"/>
        <end position="276"/>
    </location>
</feature>
<keyword evidence="1" id="KW-0175">Coiled coil</keyword>
<accession>A0A9P6LV74</accession>
<name>A0A9P6LV74_9FUNG</name>
<evidence type="ECO:0000256" key="3">
    <source>
        <dbReference type="SAM" id="Phobius"/>
    </source>
</evidence>